<keyword evidence="2" id="KW-1185">Reference proteome</keyword>
<evidence type="ECO:0000313" key="2">
    <source>
        <dbReference type="Proteomes" id="UP000187609"/>
    </source>
</evidence>
<protein>
    <recommendedName>
        <fullName evidence="3">Retrovirus-related pol polyprotein from transposon tnt 1-94</fullName>
    </recommendedName>
</protein>
<dbReference type="Gramene" id="OIT30098">
    <property type="protein sequence ID" value="OIT30098"/>
    <property type="gene ID" value="A4A49_52685"/>
</dbReference>
<dbReference type="AlphaFoldDB" id="A0A314KLH2"/>
<name>A0A314KLH2_NICAT</name>
<accession>A0A314KLH2</accession>
<evidence type="ECO:0008006" key="3">
    <source>
        <dbReference type="Google" id="ProtNLM"/>
    </source>
</evidence>
<dbReference type="PANTHER" id="PTHR47592">
    <property type="entry name" value="PBF68 PROTEIN"/>
    <property type="match status" value="1"/>
</dbReference>
<organism evidence="1 2">
    <name type="scientific">Nicotiana attenuata</name>
    <name type="common">Coyote tobacco</name>
    <dbReference type="NCBI Taxonomy" id="49451"/>
    <lineage>
        <taxon>Eukaryota</taxon>
        <taxon>Viridiplantae</taxon>
        <taxon>Streptophyta</taxon>
        <taxon>Embryophyta</taxon>
        <taxon>Tracheophyta</taxon>
        <taxon>Spermatophyta</taxon>
        <taxon>Magnoliopsida</taxon>
        <taxon>eudicotyledons</taxon>
        <taxon>Gunneridae</taxon>
        <taxon>Pentapetalae</taxon>
        <taxon>asterids</taxon>
        <taxon>lamiids</taxon>
        <taxon>Solanales</taxon>
        <taxon>Solanaceae</taxon>
        <taxon>Nicotianoideae</taxon>
        <taxon>Nicotianeae</taxon>
        <taxon>Nicotiana</taxon>
    </lineage>
</organism>
<comment type="caution">
    <text evidence="1">The sequence shown here is derived from an EMBL/GenBank/DDBJ whole genome shotgun (WGS) entry which is preliminary data.</text>
</comment>
<gene>
    <name evidence="1" type="ORF">A4A49_52685</name>
</gene>
<reference evidence="1" key="1">
    <citation type="submission" date="2016-11" db="EMBL/GenBank/DDBJ databases">
        <title>The genome of Nicotiana attenuata.</title>
        <authorList>
            <person name="Xu S."/>
            <person name="Brockmoeller T."/>
            <person name="Gaquerel E."/>
            <person name="Navarro A."/>
            <person name="Kuhl H."/>
            <person name="Gase K."/>
            <person name="Ling Z."/>
            <person name="Zhou W."/>
            <person name="Kreitzer C."/>
            <person name="Stanke M."/>
            <person name="Tang H."/>
            <person name="Lyons E."/>
            <person name="Pandey P."/>
            <person name="Pandey S.P."/>
            <person name="Timmermann B."/>
            <person name="Baldwin I.T."/>
        </authorList>
    </citation>
    <scope>NUCLEOTIDE SEQUENCE [LARGE SCALE GENOMIC DNA]</scope>
    <source>
        <strain evidence="1">UT</strain>
    </source>
</reference>
<dbReference type="EMBL" id="MJEQ01001601">
    <property type="protein sequence ID" value="OIT30098.1"/>
    <property type="molecule type" value="Genomic_DNA"/>
</dbReference>
<sequence>MASNTTTEIFDGVTNFGIVSTATVPAVLPDMHGVANTLLHPQLWQTLMSKHMYVNRHGYISNDNIKTFKKNAPQCKRRVGINDNLAKSKLNLTKADDTIVAVIFQINNVTNVRDWVIDSGATRHICANKNKFLSYTQIETLVLLGTFVQTKINFCLTPKLRKEKNLFILVTQEQLAFLGKEKFFSNSHLVKL</sequence>
<dbReference type="Proteomes" id="UP000187609">
    <property type="component" value="Unassembled WGS sequence"/>
</dbReference>
<dbReference type="PANTHER" id="PTHR47592:SF27">
    <property type="entry name" value="OS08G0421700 PROTEIN"/>
    <property type="match status" value="1"/>
</dbReference>
<proteinExistence type="predicted"/>
<evidence type="ECO:0000313" key="1">
    <source>
        <dbReference type="EMBL" id="OIT30098.1"/>
    </source>
</evidence>